<reference evidence="2" key="1">
    <citation type="submission" date="2022-07" db="EMBL/GenBank/DDBJ databases">
        <title>Complete Genome Sequence of the Radioresistant Bacterium Deinococcus aetherius ST0316, Isolated from the Air Dust collected in Lower Stratosphere above Japan.</title>
        <authorList>
            <person name="Satoh K."/>
            <person name="Hagiwara K."/>
            <person name="Katsumata K."/>
            <person name="Kubo A."/>
            <person name="Yokobori S."/>
            <person name="Yamagishi A."/>
            <person name="Oono Y."/>
            <person name="Narumi I."/>
        </authorList>
    </citation>
    <scope>NUCLEOTIDE SEQUENCE</scope>
    <source>
        <strain evidence="2">ST0316</strain>
    </source>
</reference>
<protein>
    <submittedName>
        <fullName evidence="2">Uncharacterized protein</fullName>
    </submittedName>
</protein>
<organism evidence="2 3">
    <name type="scientific">Deinococcus aetherius</name>
    <dbReference type="NCBI Taxonomy" id="200252"/>
    <lineage>
        <taxon>Bacteria</taxon>
        <taxon>Thermotogati</taxon>
        <taxon>Deinococcota</taxon>
        <taxon>Deinococci</taxon>
        <taxon>Deinococcales</taxon>
        <taxon>Deinococcaceae</taxon>
        <taxon>Deinococcus</taxon>
    </lineage>
</organism>
<name>A0ABM8ACE9_9DEIO</name>
<dbReference type="Proteomes" id="UP001064971">
    <property type="component" value="Chromosome"/>
</dbReference>
<accession>A0ABM8ACE9</accession>
<sequence>MPTPEPVPPRSTVTPPWRSRLLAWPGVLTLLSVLAVLLGHHPPMPDQGPRATAGTVAPALPELRPAPQPTPAPALSAASPPEPFRVAERADRALGHLPIWAPPLPERSLALLGRRQTDGG</sequence>
<dbReference type="EMBL" id="AP026560">
    <property type="protein sequence ID" value="BDP41470.1"/>
    <property type="molecule type" value="Genomic_DNA"/>
</dbReference>
<evidence type="ECO:0000313" key="2">
    <source>
        <dbReference type="EMBL" id="BDP41470.1"/>
    </source>
</evidence>
<dbReference type="RefSeq" id="WP_264777231.1">
    <property type="nucleotide sequence ID" value="NZ_AP026560.1"/>
</dbReference>
<keyword evidence="3" id="KW-1185">Reference proteome</keyword>
<evidence type="ECO:0000256" key="1">
    <source>
        <dbReference type="SAM" id="MobiDB-lite"/>
    </source>
</evidence>
<gene>
    <name evidence="2" type="ORF">DAETH_14390</name>
</gene>
<proteinExistence type="predicted"/>
<feature type="region of interest" description="Disordered" evidence="1">
    <location>
        <begin position="39"/>
        <end position="84"/>
    </location>
</feature>
<evidence type="ECO:0000313" key="3">
    <source>
        <dbReference type="Proteomes" id="UP001064971"/>
    </source>
</evidence>